<dbReference type="EMBL" id="NMUH01000453">
    <property type="protein sequence ID" value="MQL79416.1"/>
    <property type="molecule type" value="Genomic_DNA"/>
</dbReference>
<comment type="caution">
    <text evidence="3">The sequence shown here is derived from an EMBL/GenBank/DDBJ whole genome shotgun (WGS) entry which is preliminary data.</text>
</comment>
<feature type="compositionally biased region" description="Polar residues" evidence="1">
    <location>
        <begin position="48"/>
        <end position="77"/>
    </location>
</feature>
<feature type="chain" id="PRO_5032516724" evidence="2">
    <location>
        <begin position="28"/>
        <end position="113"/>
    </location>
</feature>
<dbReference type="AlphaFoldDB" id="A0A843UB84"/>
<feature type="compositionally biased region" description="Low complexity" evidence="1">
    <location>
        <begin position="78"/>
        <end position="105"/>
    </location>
</feature>
<dbReference type="Proteomes" id="UP000652761">
    <property type="component" value="Unassembled WGS sequence"/>
</dbReference>
<keyword evidence="4" id="KW-1185">Reference proteome</keyword>
<name>A0A843UB84_COLES</name>
<proteinExistence type="predicted"/>
<accession>A0A843UB84</accession>
<feature type="region of interest" description="Disordered" evidence="1">
    <location>
        <begin position="33"/>
        <end position="113"/>
    </location>
</feature>
<evidence type="ECO:0000256" key="2">
    <source>
        <dbReference type="SAM" id="SignalP"/>
    </source>
</evidence>
<reference evidence="3" key="1">
    <citation type="submission" date="2017-07" db="EMBL/GenBank/DDBJ databases">
        <title>Taro Niue Genome Assembly and Annotation.</title>
        <authorList>
            <person name="Atibalentja N."/>
            <person name="Keating K."/>
            <person name="Fields C.J."/>
        </authorList>
    </citation>
    <scope>NUCLEOTIDE SEQUENCE</scope>
    <source>
        <strain evidence="3">Niue_2</strain>
        <tissue evidence="3">Leaf</tissue>
    </source>
</reference>
<sequence>MCRQPEGSCRQVLLSRTMFLGFGLCLSTCKGHLSTGVNRSKERETCRGSHNSFNWSSSRNSAVGSTPPGTQQQQLRPSSNSGNNKNNHSSNRSKSSRSSSSSSNDKNNKKGAT</sequence>
<gene>
    <name evidence="3" type="ORF">Taro_011859</name>
</gene>
<organism evidence="3 4">
    <name type="scientific">Colocasia esculenta</name>
    <name type="common">Wild taro</name>
    <name type="synonym">Arum esculentum</name>
    <dbReference type="NCBI Taxonomy" id="4460"/>
    <lineage>
        <taxon>Eukaryota</taxon>
        <taxon>Viridiplantae</taxon>
        <taxon>Streptophyta</taxon>
        <taxon>Embryophyta</taxon>
        <taxon>Tracheophyta</taxon>
        <taxon>Spermatophyta</taxon>
        <taxon>Magnoliopsida</taxon>
        <taxon>Liliopsida</taxon>
        <taxon>Araceae</taxon>
        <taxon>Aroideae</taxon>
        <taxon>Colocasieae</taxon>
        <taxon>Colocasia</taxon>
    </lineage>
</organism>
<evidence type="ECO:0000256" key="1">
    <source>
        <dbReference type="SAM" id="MobiDB-lite"/>
    </source>
</evidence>
<feature type="signal peptide" evidence="2">
    <location>
        <begin position="1"/>
        <end position="27"/>
    </location>
</feature>
<keyword evidence="2" id="KW-0732">Signal</keyword>
<evidence type="ECO:0000313" key="4">
    <source>
        <dbReference type="Proteomes" id="UP000652761"/>
    </source>
</evidence>
<evidence type="ECO:0000313" key="3">
    <source>
        <dbReference type="EMBL" id="MQL79416.1"/>
    </source>
</evidence>
<protein>
    <submittedName>
        <fullName evidence="3">Uncharacterized protein</fullName>
    </submittedName>
</protein>